<keyword evidence="4" id="KW-1185">Reference proteome</keyword>
<dbReference type="Proteomes" id="UP000198415">
    <property type="component" value="Unassembled WGS sequence"/>
</dbReference>
<dbReference type="SUPFAM" id="SSF51735">
    <property type="entry name" value="NAD(P)-binding Rossmann-fold domains"/>
    <property type="match status" value="1"/>
</dbReference>
<reference evidence="3 4" key="1">
    <citation type="submission" date="2017-06" db="EMBL/GenBank/DDBJ databases">
        <authorList>
            <person name="Kim H.J."/>
            <person name="Triplett B.A."/>
        </authorList>
    </citation>
    <scope>NUCLEOTIDE SEQUENCE [LARGE SCALE GENOMIC DNA]</scope>
    <source>
        <strain evidence="3 4">DSM 43151</strain>
    </source>
</reference>
<dbReference type="CDD" id="cd08253">
    <property type="entry name" value="zeta_crystallin"/>
    <property type="match status" value="1"/>
</dbReference>
<dbReference type="RefSeq" id="WP_089296070.1">
    <property type="nucleotide sequence ID" value="NZ_BOMU01000075.1"/>
</dbReference>
<name>A0A239CMN0_9ACTN</name>
<protein>
    <submittedName>
        <fullName evidence="3">NADPH2:quinone reductase</fullName>
    </submittedName>
</protein>
<evidence type="ECO:0000313" key="3">
    <source>
        <dbReference type="EMBL" id="SNS20603.1"/>
    </source>
</evidence>
<dbReference type="PANTHER" id="PTHR44154:SF1">
    <property type="entry name" value="QUINONE OXIDOREDUCTASE"/>
    <property type="match status" value="1"/>
</dbReference>
<dbReference type="GO" id="GO:0016491">
    <property type="term" value="F:oxidoreductase activity"/>
    <property type="evidence" value="ECO:0007669"/>
    <property type="project" value="InterPro"/>
</dbReference>
<dbReference type="Gene3D" id="3.90.180.10">
    <property type="entry name" value="Medium-chain alcohol dehydrogenases, catalytic domain"/>
    <property type="match status" value="1"/>
</dbReference>
<dbReference type="EMBL" id="FZNR01000011">
    <property type="protein sequence ID" value="SNS20603.1"/>
    <property type="molecule type" value="Genomic_DNA"/>
</dbReference>
<dbReference type="Pfam" id="PF08240">
    <property type="entry name" value="ADH_N"/>
    <property type="match status" value="1"/>
</dbReference>
<evidence type="ECO:0000313" key="4">
    <source>
        <dbReference type="Proteomes" id="UP000198415"/>
    </source>
</evidence>
<proteinExistence type="predicted"/>
<evidence type="ECO:0000259" key="2">
    <source>
        <dbReference type="SMART" id="SM00829"/>
    </source>
</evidence>
<dbReference type="PANTHER" id="PTHR44154">
    <property type="entry name" value="QUINONE OXIDOREDUCTASE"/>
    <property type="match status" value="1"/>
</dbReference>
<dbReference type="InterPro" id="IPR011032">
    <property type="entry name" value="GroES-like_sf"/>
</dbReference>
<keyword evidence="1" id="KW-0521">NADP</keyword>
<dbReference type="InterPro" id="IPR051603">
    <property type="entry name" value="Zinc-ADH_QOR/CCCR"/>
</dbReference>
<gene>
    <name evidence="3" type="ORF">SAMN06264365_111239</name>
</gene>
<dbReference type="InterPro" id="IPR036291">
    <property type="entry name" value="NAD(P)-bd_dom_sf"/>
</dbReference>
<dbReference type="InterPro" id="IPR020843">
    <property type="entry name" value="ER"/>
</dbReference>
<sequence length="342" mass="35132">MRAAVFSEPGPASEVLRIVERDLPLAGAGEVRVRIVLSAVNPTDTGTRAGRGVPDGVAPPRVPNQDGAGVVDALGEGVSDLEPGDRVWVWDAGYGRENGTAQEFVVLPRRQVVRMNDDIPFEVGADLGIPALTAHRCLTLASDGPARLEPGALAGRTVLVAGGAGAVGNAAIQLAKWAGATVLTTVSGKEKAELATAAGADAVINYRDEDAAARVKEICRGLGVAGPQLIVEVSTENLELDLDVIAPGGNIAIYMGGTLGVPSFKAMLKNVSLDFVLTYTTLPAEKENAVAAVAEAANAGAFRVGEEHGLPIVRFPLDGVASAHEAVENHAVGKVVIQVTAP</sequence>
<accession>A0A239CMN0</accession>
<dbReference type="OrthoDB" id="7355832at2"/>
<evidence type="ECO:0000256" key="1">
    <source>
        <dbReference type="ARBA" id="ARBA00022857"/>
    </source>
</evidence>
<dbReference type="AlphaFoldDB" id="A0A239CMN0"/>
<dbReference type="Pfam" id="PF00107">
    <property type="entry name" value="ADH_zinc_N"/>
    <property type="match status" value="1"/>
</dbReference>
<organism evidence="3 4">
    <name type="scientific">Actinoplanes regularis</name>
    <dbReference type="NCBI Taxonomy" id="52697"/>
    <lineage>
        <taxon>Bacteria</taxon>
        <taxon>Bacillati</taxon>
        <taxon>Actinomycetota</taxon>
        <taxon>Actinomycetes</taxon>
        <taxon>Micromonosporales</taxon>
        <taxon>Micromonosporaceae</taxon>
        <taxon>Actinoplanes</taxon>
    </lineage>
</organism>
<dbReference type="SMART" id="SM00829">
    <property type="entry name" value="PKS_ER"/>
    <property type="match status" value="1"/>
</dbReference>
<dbReference type="Gene3D" id="3.40.50.720">
    <property type="entry name" value="NAD(P)-binding Rossmann-like Domain"/>
    <property type="match status" value="1"/>
</dbReference>
<dbReference type="SUPFAM" id="SSF50129">
    <property type="entry name" value="GroES-like"/>
    <property type="match status" value="1"/>
</dbReference>
<dbReference type="InterPro" id="IPR013149">
    <property type="entry name" value="ADH-like_C"/>
</dbReference>
<dbReference type="InterPro" id="IPR013154">
    <property type="entry name" value="ADH-like_N"/>
</dbReference>
<feature type="domain" description="Enoyl reductase (ER)" evidence="2">
    <location>
        <begin position="12"/>
        <end position="337"/>
    </location>
</feature>